<dbReference type="Proteomes" id="UP000887577">
    <property type="component" value="Unplaced"/>
</dbReference>
<name>A0A914XXI0_9BILA</name>
<sequence length="73" mass="8540">MDFLLDFFVDLTLTNDDFFKNLQVLANILFHSKIPKGSVERRSLLLFCINHRRHKRGIPVLIDDQPTPMAPME</sequence>
<proteinExistence type="predicted"/>
<organism evidence="1 2">
    <name type="scientific">Panagrolaimus superbus</name>
    <dbReference type="NCBI Taxonomy" id="310955"/>
    <lineage>
        <taxon>Eukaryota</taxon>
        <taxon>Metazoa</taxon>
        <taxon>Ecdysozoa</taxon>
        <taxon>Nematoda</taxon>
        <taxon>Chromadorea</taxon>
        <taxon>Rhabditida</taxon>
        <taxon>Tylenchina</taxon>
        <taxon>Panagrolaimomorpha</taxon>
        <taxon>Panagrolaimoidea</taxon>
        <taxon>Panagrolaimidae</taxon>
        <taxon>Panagrolaimus</taxon>
    </lineage>
</organism>
<dbReference type="WBParaSite" id="PSU_v2.g10455.t1">
    <property type="protein sequence ID" value="PSU_v2.g10455.t1"/>
    <property type="gene ID" value="PSU_v2.g10455"/>
</dbReference>
<evidence type="ECO:0000313" key="2">
    <source>
        <dbReference type="WBParaSite" id="PSU_v2.g10455.t1"/>
    </source>
</evidence>
<reference evidence="2" key="1">
    <citation type="submission" date="2022-11" db="UniProtKB">
        <authorList>
            <consortium name="WormBaseParasite"/>
        </authorList>
    </citation>
    <scope>IDENTIFICATION</scope>
</reference>
<keyword evidence="1" id="KW-1185">Reference proteome</keyword>
<evidence type="ECO:0000313" key="1">
    <source>
        <dbReference type="Proteomes" id="UP000887577"/>
    </source>
</evidence>
<accession>A0A914XXI0</accession>
<protein>
    <submittedName>
        <fullName evidence="2">Uncharacterized protein</fullName>
    </submittedName>
</protein>
<dbReference type="AlphaFoldDB" id="A0A914XXI0"/>